<gene>
    <name evidence="1" type="ORF">HPB50_005563</name>
</gene>
<comment type="caution">
    <text evidence="1">The sequence shown here is derived from an EMBL/GenBank/DDBJ whole genome shotgun (WGS) entry which is preliminary data.</text>
</comment>
<keyword evidence="2" id="KW-1185">Reference proteome</keyword>
<sequence>MTLISGERQRFARDDSVSSLGTMTNSQSNEPLVVGKAPVVPDALGVPDTAVRPRSTTGDDFEGDDAGGTCGWGCLRPRWLQRFRTPPWVLFFLCWAGFLQGLIVNGFVNVVITTIERRFQLRSSESGLVASGYDIASFVLLAPISYFGGTRSKPLFVGVGCLVLGLGALVFSLPHFLAGTYAFSTEDESESLCVAVANATRGFCAHREALAGGGGGSLNQYKYMFLAGQMLHGAGATPFFTLGCTYLDEIVSTKMSSVYIGIFYTMAIIGPALGYILGGQFLKIYTDLSVDASALGLTPSSGVWVGAWWIGFVVSSVTAFLAAIPISAFPKVLPGSLKLQAQKKSEMHQKLQKSEAVQSGFGARAKDLPASFKILITNPTFVFLSLAGATEGMLVSGLATFLPKVIEFQFSIAASLAALIMGAVTVPGAGGGTFLGGYFVKKFNLRCAGIIKMCILCSLVPLVTIFAFFFSCPNVRFAGVNYKTNNLTVGIDRFLSECNNQCHCQIEDFDPICGTDHVMYYSACFAGCQKVHHYGSTKVYEDCHCIDHPGRNITLEGRQVTIQAERDKCPSECNFLVFFLIAMFICMVFTFLVSMPSLAATLRQVLCVAASQKSFGLGIQWIAVRLLGTIPAPILFGFLIDQSCVLWPNSCDDSGACAVYENGQMARNLLALLATVKFLSCLFFFLSWLLYKAPEGGDEEDGDIMATEKEKCGVATIKQEKVVTPPYKSATNGSATTEQQQQQNHHNSDSSTWF</sequence>
<accession>A0ACB7SNQ4</accession>
<name>A0ACB7SNQ4_HYAAI</name>
<evidence type="ECO:0000313" key="2">
    <source>
        <dbReference type="Proteomes" id="UP000821845"/>
    </source>
</evidence>
<evidence type="ECO:0000313" key="1">
    <source>
        <dbReference type="EMBL" id="KAH6935403.1"/>
    </source>
</evidence>
<organism evidence="1 2">
    <name type="scientific">Hyalomma asiaticum</name>
    <name type="common">Tick</name>
    <dbReference type="NCBI Taxonomy" id="266040"/>
    <lineage>
        <taxon>Eukaryota</taxon>
        <taxon>Metazoa</taxon>
        <taxon>Ecdysozoa</taxon>
        <taxon>Arthropoda</taxon>
        <taxon>Chelicerata</taxon>
        <taxon>Arachnida</taxon>
        <taxon>Acari</taxon>
        <taxon>Parasitiformes</taxon>
        <taxon>Ixodida</taxon>
        <taxon>Ixodoidea</taxon>
        <taxon>Ixodidae</taxon>
        <taxon>Hyalomminae</taxon>
        <taxon>Hyalomma</taxon>
    </lineage>
</organism>
<proteinExistence type="predicted"/>
<reference evidence="1" key="1">
    <citation type="submission" date="2020-05" db="EMBL/GenBank/DDBJ databases">
        <title>Large-scale comparative analyses of tick genomes elucidate their genetic diversity and vector capacities.</title>
        <authorList>
            <person name="Jia N."/>
            <person name="Wang J."/>
            <person name="Shi W."/>
            <person name="Du L."/>
            <person name="Sun Y."/>
            <person name="Zhan W."/>
            <person name="Jiang J."/>
            <person name="Wang Q."/>
            <person name="Zhang B."/>
            <person name="Ji P."/>
            <person name="Sakyi L.B."/>
            <person name="Cui X."/>
            <person name="Yuan T."/>
            <person name="Jiang B."/>
            <person name="Yang W."/>
            <person name="Lam T.T.-Y."/>
            <person name="Chang Q."/>
            <person name="Ding S."/>
            <person name="Wang X."/>
            <person name="Zhu J."/>
            <person name="Ruan X."/>
            <person name="Zhao L."/>
            <person name="Wei J."/>
            <person name="Que T."/>
            <person name="Du C."/>
            <person name="Cheng J."/>
            <person name="Dai P."/>
            <person name="Han X."/>
            <person name="Huang E."/>
            <person name="Gao Y."/>
            <person name="Liu J."/>
            <person name="Shao H."/>
            <person name="Ye R."/>
            <person name="Li L."/>
            <person name="Wei W."/>
            <person name="Wang X."/>
            <person name="Wang C."/>
            <person name="Yang T."/>
            <person name="Huo Q."/>
            <person name="Li W."/>
            <person name="Guo W."/>
            <person name="Chen H."/>
            <person name="Zhou L."/>
            <person name="Ni X."/>
            <person name="Tian J."/>
            <person name="Zhou Y."/>
            <person name="Sheng Y."/>
            <person name="Liu T."/>
            <person name="Pan Y."/>
            <person name="Xia L."/>
            <person name="Li J."/>
            <person name="Zhao F."/>
            <person name="Cao W."/>
        </authorList>
    </citation>
    <scope>NUCLEOTIDE SEQUENCE</scope>
    <source>
        <strain evidence="1">Hyas-2018</strain>
    </source>
</reference>
<protein>
    <submittedName>
        <fullName evidence="1">Uncharacterized protein</fullName>
    </submittedName>
</protein>
<dbReference type="Proteomes" id="UP000821845">
    <property type="component" value="Chromosome 3"/>
</dbReference>
<dbReference type="EMBL" id="CM023483">
    <property type="protein sequence ID" value="KAH6935403.1"/>
    <property type="molecule type" value="Genomic_DNA"/>
</dbReference>